<dbReference type="Pfam" id="PF03948">
    <property type="entry name" value="Ribosomal_L9_C"/>
    <property type="match status" value="1"/>
</dbReference>
<dbReference type="SUPFAM" id="SSF55653">
    <property type="entry name" value="Ribosomal protein L9 C-domain"/>
    <property type="match status" value="1"/>
</dbReference>
<dbReference type="SUPFAM" id="SSF55658">
    <property type="entry name" value="L9 N-domain-like"/>
    <property type="match status" value="1"/>
</dbReference>
<keyword evidence="9" id="KW-0150">Chloroplast</keyword>
<dbReference type="InterPro" id="IPR000244">
    <property type="entry name" value="Ribosomal_bL9"/>
</dbReference>
<dbReference type="RefSeq" id="YP_009296876.1">
    <property type="nucleotide sequence ID" value="NC_031173.1"/>
</dbReference>
<dbReference type="Gene3D" id="3.10.430.100">
    <property type="entry name" value="Ribosomal protein L9, C-terminal domain"/>
    <property type="match status" value="1"/>
</dbReference>
<evidence type="ECO:0000313" key="8">
    <source>
        <dbReference type="EMBL" id="AOM66219.1"/>
    </source>
</evidence>
<dbReference type="InterPro" id="IPR020069">
    <property type="entry name" value="Ribosomal_bL9_C"/>
</dbReference>
<dbReference type="InterPro" id="IPR020594">
    <property type="entry name" value="Ribosomal_bL9_bac/chp"/>
</dbReference>
<evidence type="ECO:0000256" key="5">
    <source>
        <dbReference type="ARBA" id="ARBA00023274"/>
    </source>
</evidence>
<organism evidence="8">
    <name type="scientific">Bangiopsis subsimplex</name>
    <dbReference type="NCBI Taxonomy" id="139980"/>
    <lineage>
        <taxon>Eukaryota</taxon>
        <taxon>Rhodophyta</taxon>
        <taxon>Stylonematophyceae</taxon>
        <taxon>Stylonematales</taxon>
        <taxon>Stylonemataceae</taxon>
        <taxon>Bangiopsis</taxon>
    </lineage>
</organism>
<keyword evidence="2" id="KW-0699">rRNA-binding</keyword>
<comment type="similarity">
    <text evidence="1">Belongs to the bacterial ribosomal protein bL9 family.</text>
</comment>
<gene>
    <name evidence="8" type="primary">rpl9</name>
    <name evidence="8" type="ORF">Bangp_137</name>
</gene>
<protein>
    <recommendedName>
        <fullName evidence="6">50S ribosomal protein L9, chloroplastic</fullName>
    </recommendedName>
</protein>
<evidence type="ECO:0000256" key="6">
    <source>
        <dbReference type="ARBA" id="ARBA00035427"/>
    </source>
</evidence>
<evidence type="ECO:0000256" key="3">
    <source>
        <dbReference type="ARBA" id="ARBA00022884"/>
    </source>
</evidence>
<keyword evidence="5" id="KW-0687">Ribonucleoprotein</keyword>
<dbReference type="InterPro" id="IPR020070">
    <property type="entry name" value="Ribosomal_bL9_N"/>
</dbReference>
<feature type="domain" description="Ribosomal protein L9" evidence="7">
    <location>
        <begin position="18"/>
        <end position="45"/>
    </location>
</feature>
<evidence type="ECO:0000256" key="4">
    <source>
        <dbReference type="ARBA" id="ARBA00022980"/>
    </source>
</evidence>
<dbReference type="InterPro" id="IPR009027">
    <property type="entry name" value="Ribosomal_bL9/RNase_H1_N"/>
</dbReference>
<dbReference type="Gene3D" id="3.40.5.10">
    <property type="entry name" value="Ribosomal protein L9, N-terminal domain"/>
    <property type="match status" value="1"/>
</dbReference>
<evidence type="ECO:0000256" key="1">
    <source>
        <dbReference type="ARBA" id="ARBA00010605"/>
    </source>
</evidence>
<sequence>MTKRNISILLQTDIKQLGHSGTIVSVKAGYARNYLLPKKFAVLVTENIRKQAEKNFEIQQLKLKDREKKAKSLQVLLENIKVVVLKKKIGKENIIFGTVTEREIVQLLKDITGKEIDRKLINIPEIKTIGQYDLEIKILSNIIVNLELHVLPIYISV</sequence>
<keyword evidence="8" id="KW-0934">Plastid</keyword>
<dbReference type="InterPro" id="IPR036935">
    <property type="entry name" value="Ribosomal_bL9_N_sf"/>
</dbReference>
<evidence type="ECO:0000313" key="9">
    <source>
        <dbReference type="EMBL" id="ARO90420.1"/>
    </source>
</evidence>
<dbReference type="HAMAP" id="MF_00503">
    <property type="entry name" value="Ribosomal_bL9"/>
    <property type="match status" value="1"/>
</dbReference>
<keyword evidence="4 8" id="KW-0689">Ribosomal protein</keyword>
<dbReference type="PANTHER" id="PTHR21368">
    <property type="entry name" value="50S RIBOSOMAL PROTEIN L9"/>
    <property type="match status" value="1"/>
</dbReference>
<reference evidence="8" key="1">
    <citation type="journal article" date="2016" name="BMC Biol.">
        <title>Parallel evolution of highly conserved plastid genome architecture in red seaweeds and seed plants.</title>
        <authorList>
            <person name="Lee J."/>
            <person name="Cho C.H."/>
            <person name="Park S.I."/>
            <person name="Choi J.W."/>
            <person name="Song H.S."/>
            <person name="West J.A."/>
            <person name="Bhattacharya D."/>
            <person name="Yoon H.S."/>
        </authorList>
    </citation>
    <scope>NUCLEOTIDE SEQUENCE</scope>
</reference>
<dbReference type="GO" id="GO:1990904">
    <property type="term" value="C:ribonucleoprotein complex"/>
    <property type="evidence" value="ECO:0007669"/>
    <property type="project" value="UniProtKB-KW"/>
</dbReference>
<dbReference type="NCBIfam" id="TIGR00158">
    <property type="entry name" value="L9"/>
    <property type="match status" value="1"/>
</dbReference>
<reference evidence="9" key="2">
    <citation type="submission" date="2017-03" db="EMBL/GenBank/DDBJ databases">
        <title>The new red algal subphylum Proteorhodophytina comprises the largest and most divergent plastid genomes known.</title>
        <authorList>
            <person name="Munoz-Gomez S.A."/>
            <person name="Mejia-Franco F.G."/>
            <person name="Durnin K."/>
            <person name="Morgan C."/>
            <person name="Grisdale C.J."/>
            <person name="Archibald J.M."/>
            <person name="Slamovits C.H."/>
        </authorList>
    </citation>
    <scope>NUCLEOTIDE SEQUENCE</scope>
    <source>
        <strain evidence="9">UTEX LB2854</strain>
    </source>
</reference>
<dbReference type="GeneID" id="29073289"/>
<evidence type="ECO:0000259" key="7">
    <source>
        <dbReference type="PROSITE" id="PS00651"/>
    </source>
</evidence>
<keyword evidence="3" id="KW-0694">RNA-binding</keyword>
<dbReference type="AlphaFoldDB" id="A0A1C9CCW1"/>
<accession>A0A1C9CCW1</accession>
<dbReference type="InterPro" id="IPR036791">
    <property type="entry name" value="Ribosomal_bL9_C_sf"/>
</dbReference>
<name>A0A1C9CCW1_9RHOD</name>
<geneLocation type="plastid" evidence="8"/>
<proteinExistence type="inferred from homology"/>
<dbReference type="GO" id="GO:0019843">
    <property type="term" value="F:rRNA binding"/>
    <property type="evidence" value="ECO:0007669"/>
    <property type="project" value="UniProtKB-KW"/>
</dbReference>
<dbReference type="EMBL" id="KX284718">
    <property type="protein sequence ID" value="AOM66219.1"/>
    <property type="molecule type" value="Genomic_DNA"/>
</dbReference>
<dbReference type="EMBL" id="KY709207">
    <property type="protein sequence ID" value="ARO90420.1"/>
    <property type="molecule type" value="Genomic_DNA"/>
</dbReference>
<dbReference type="Pfam" id="PF01281">
    <property type="entry name" value="Ribosomal_L9_N"/>
    <property type="match status" value="1"/>
</dbReference>
<dbReference type="GO" id="GO:0003735">
    <property type="term" value="F:structural constituent of ribosome"/>
    <property type="evidence" value="ECO:0007669"/>
    <property type="project" value="InterPro"/>
</dbReference>
<dbReference type="GO" id="GO:0005840">
    <property type="term" value="C:ribosome"/>
    <property type="evidence" value="ECO:0007669"/>
    <property type="project" value="UniProtKB-KW"/>
</dbReference>
<dbReference type="PROSITE" id="PS00651">
    <property type="entry name" value="RIBOSOMAL_L9"/>
    <property type="match status" value="1"/>
</dbReference>
<evidence type="ECO:0000256" key="2">
    <source>
        <dbReference type="ARBA" id="ARBA00022730"/>
    </source>
</evidence>
<dbReference type="GO" id="GO:0006412">
    <property type="term" value="P:translation"/>
    <property type="evidence" value="ECO:0007669"/>
    <property type="project" value="InterPro"/>
</dbReference>